<geneLocation type="plasmid" evidence="2">
    <name>Plasmid1</name>
</geneLocation>
<organism evidence="2">
    <name type="scientific">Mycobacterium sp. (strain MCS)</name>
    <dbReference type="NCBI Taxonomy" id="164756"/>
    <lineage>
        <taxon>Bacteria</taxon>
        <taxon>Bacillati</taxon>
        <taxon>Actinomycetota</taxon>
        <taxon>Actinomycetes</taxon>
        <taxon>Mycobacteriales</taxon>
        <taxon>Mycobacteriaceae</taxon>
        <taxon>Mycobacterium</taxon>
    </lineage>
</organism>
<dbReference type="KEGG" id="mmc:Mmcs_5553"/>
<keyword evidence="2" id="KW-0614">Plasmid</keyword>
<evidence type="ECO:0000313" key="2">
    <source>
        <dbReference type="EMBL" id="ABG11653.1"/>
    </source>
</evidence>
<evidence type="ECO:0008006" key="3">
    <source>
        <dbReference type="Google" id="ProtNLM"/>
    </source>
</evidence>
<feature type="compositionally biased region" description="Low complexity" evidence="1">
    <location>
        <begin position="442"/>
        <end position="455"/>
    </location>
</feature>
<feature type="region of interest" description="Disordered" evidence="1">
    <location>
        <begin position="365"/>
        <end position="534"/>
    </location>
</feature>
<dbReference type="Gene3D" id="1.20.1260.20">
    <property type="entry name" value="PPE superfamily"/>
    <property type="match status" value="1"/>
</dbReference>
<feature type="region of interest" description="Disordered" evidence="1">
    <location>
        <begin position="271"/>
        <end position="330"/>
    </location>
</feature>
<feature type="compositionally biased region" description="Low complexity" evidence="1">
    <location>
        <begin position="365"/>
        <end position="397"/>
    </location>
</feature>
<reference evidence="2" key="1">
    <citation type="submission" date="2006-06" db="EMBL/GenBank/DDBJ databases">
        <title>Complete sequence of plasmid of Mycobacterium sp. MCS.</title>
        <authorList>
            <consortium name="US DOE Joint Genome Institute"/>
            <person name="Copeland A."/>
            <person name="Lucas S."/>
            <person name="Lapidus A."/>
            <person name="Barry K."/>
            <person name="Detter J.C."/>
            <person name="Glavina del Rio T."/>
            <person name="Hammon N."/>
            <person name="Israni S."/>
            <person name="Dalin E."/>
            <person name="Tice H."/>
            <person name="Pitluck S."/>
            <person name="Martinez M."/>
            <person name="Schmutz J."/>
            <person name="Larimer F."/>
            <person name="Land M."/>
            <person name="Hauser L."/>
            <person name="Kyrpides N."/>
            <person name="Kim E."/>
            <person name="Miller C.D."/>
            <person name="Hughes J.E."/>
            <person name="Anderson A.J."/>
            <person name="Sims R.C."/>
            <person name="Richardson P."/>
        </authorList>
    </citation>
    <scope>NUCLEOTIDE SEQUENCE [LARGE SCALE GENOMIC DNA]</scope>
    <source>
        <strain evidence="2">MCS</strain>
        <plasmid evidence="2">Plasmid1</plasmid>
    </source>
</reference>
<evidence type="ECO:0000256" key="1">
    <source>
        <dbReference type="SAM" id="MobiDB-lite"/>
    </source>
</evidence>
<gene>
    <name evidence="2" type="ordered locus">Mmcs_5553</name>
</gene>
<proteinExistence type="predicted"/>
<name>A0A5Q5BT36_MYCSS</name>
<protein>
    <recommendedName>
        <fullName evidence="3">Fis family transcriptional regulator</fullName>
    </recommendedName>
</protein>
<feature type="compositionally biased region" description="Gly residues" evidence="1">
    <location>
        <begin position="398"/>
        <end position="412"/>
    </location>
</feature>
<dbReference type="InterPro" id="IPR038332">
    <property type="entry name" value="PPE_sf"/>
</dbReference>
<dbReference type="AlphaFoldDB" id="A0A5Q5BT36"/>
<accession>A0A5Q5BT36</accession>
<dbReference type="EMBL" id="CP000385">
    <property type="protein sequence ID" value="ABG11653.1"/>
    <property type="molecule type" value="Genomic_DNA"/>
</dbReference>
<sequence length="534" mass="52724">MALDIDTDGFRRAGELVDTAGQVLGADFDDDVPPCGSDEVSRTVMDNLNARRRWLMQHVRAGVVQTSDAAAGINQTATGYEAEDTNGASLYGADGGHGAGAAPSVLATPTSGGSAPPAGMPTLSAVPDLSGMEGETLAQALEAGAGPGPAAAAAARLAGLASKAVAANVTLAGAHTQLLASGESAAHPGLEAKLVRGIAWTEAVSGHATALAGDYEAAGALHTTTLGEVGPSATWRTLKTGYQTSVEKNIALAGMAQAEVDAWHGALTQQEQRKGTAMTGYQTGGETLSAPPGHLPDPGLDPNGDSEESKKGDKRDKKSSDEDAADPAKGMQSMLEPVMGAVGPLMQSLGKANPLQQLGQIGQQLGQQVGKLGAEAAKKAASPPLKPAALAKPNAAAGKGGGGGGKGGGGGSPIKPVSSLGGATHASSLAGTPPSSPPSTPIKPAATAGASPSASGSGGMGMMPMGARGAGGDTKASKINSYEQPLPEVDESGRPGVEGQSSRPAAPVVNPESQNAVKERLARRKKDAAADGEG</sequence>
<feature type="compositionally biased region" description="Basic and acidic residues" evidence="1">
    <location>
        <begin position="307"/>
        <end position="321"/>
    </location>
</feature>